<dbReference type="KEGG" id="vg:9384375"/>
<dbReference type="OrthoDB" id="9623at10239"/>
<proteinExistence type="predicted"/>
<dbReference type="EMBL" id="HM071924">
    <property type="protein sequence ID" value="ADI55354.1"/>
    <property type="molecule type" value="Genomic_DNA"/>
</dbReference>
<name>D7RM38_9CAUD</name>
<evidence type="ECO:0000313" key="1">
    <source>
        <dbReference type="EMBL" id="ADI55354.1"/>
    </source>
</evidence>
<reference evidence="1 2" key="1">
    <citation type="journal article" date="2011" name="Arch. Virol.">
        <title>The complete genome sequence of a novel T4-like bacteriophage, IME08.</title>
        <authorList>
            <person name="Jiang H."/>
            <person name="Jiang X."/>
            <person name="Wang S."/>
            <person name="Li C."/>
            <person name="Chen B."/>
            <person name="An X."/>
            <person name="Mi Z."/>
            <person name="Chen J."/>
            <person name="Tong Y."/>
        </authorList>
    </citation>
    <scope>NUCLEOTIDE SEQUENCE [LARGE SCALE GENOMIC DNA]</scope>
</reference>
<accession>D7RM38</accession>
<dbReference type="GeneID" id="9384375"/>
<dbReference type="RefSeq" id="YP_003734175.1">
    <property type="nucleotide sequence ID" value="NC_014260.1"/>
</dbReference>
<dbReference type="Gene3D" id="1.10.4010.10">
    <property type="entry name" value="Type II deoxyuridine triphosphatase"/>
    <property type="match status" value="1"/>
</dbReference>
<evidence type="ECO:0000313" key="2">
    <source>
        <dbReference type="Proteomes" id="UP000201129"/>
    </source>
</evidence>
<protein>
    <submittedName>
        <fullName evidence="1">Gp56 dCTPase</fullName>
    </submittedName>
</protein>
<dbReference type="SUPFAM" id="SSF101386">
    <property type="entry name" value="all-alpha NTP pyrophosphatases"/>
    <property type="match status" value="1"/>
</dbReference>
<gene>
    <name evidence="1" type="primary">56</name>
</gene>
<dbReference type="Proteomes" id="UP000201129">
    <property type="component" value="Segment"/>
</dbReference>
<organism evidence="1 2">
    <name type="scientific">Escherichia phage IME08</name>
    <dbReference type="NCBI Taxonomy" id="698728"/>
    <lineage>
        <taxon>Viruses</taxon>
        <taxon>Duplodnaviria</taxon>
        <taxon>Heunggongvirae</taxon>
        <taxon>Uroviricota</taxon>
        <taxon>Caudoviricetes</taxon>
        <taxon>Pantevenvirales</taxon>
        <taxon>Straboviridae</taxon>
        <taxon>Tevenvirinae</taxon>
        <taxon>Dhakavirus</taxon>
        <taxon>Dhakavirus ime08</taxon>
    </lineage>
</organism>
<reference evidence="1 2" key="2">
    <citation type="journal article" date="2011" name="Virol. J.">
        <title>Sequence characteristics of T4-like bacteriophage IME08 benome termini revealed by high throughput sequencing.</title>
        <authorList>
            <person name="Jiang X."/>
            <person name="Jiang H."/>
            <person name="Li C."/>
            <person name="Wang S."/>
            <person name="Mi Z."/>
            <person name="An X."/>
            <person name="Chen J."/>
            <person name="Tong Y."/>
        </authorList>
    </citation>
    <scope>NUCLEOTIDE SEQUENCE [LARGE SCALE GENOMIC DNA]</scope>
</reference>
<keyword evidence="2" id="KW-1185">Reference proteome</keyword>
<sequence length="178" mass="20524">MGNNIMAFFNECSGLISGVDKAEEAYFNALIHEDKDPLQVMLDMQKSLQVRLATEKSEFNSNPDELATAGQVVDWLRNQKDYIDDEFRELLTSLGGMSNGEKAASSVWKPWKAQHGEFRNRRIDELSPEDQLEIKFEMIDILHFVLNMFQGLGLTAEEIFKLYYLKNAENFARQDRGY</sequence>